<dbReference type="Proteomes" id="UP000322234">
    <property type="component" value="Unassembled WGS sequence"/>
</dbReference>
<comment type="caution">
    <text evidence="2">The sequence shown here is derived from an EMBL/GenBank/DDBJ whole genome shotgun (WGS) entry which is preliminary data.</text>
</comment>
<evidence type="ECO:0000313" key="3">
    <source>
        <dbReference type="Proteomes" id="UP000322234"/>
    </source>
</evidence>
<feature type="compositionally biased region" description="Polar residues" evidence="1">
    <location>
        <begin position="71"/>
        <end position="88"/>
    </location>
</feature>
<dbReference type="AlphaFoldDB" id="A0A6B0S6X9"/>
<proteinExistence type="predicted"/>
<keyword evidence="3" id="KW-1185">Reference proteome</keyword>
<protein>
    <submittedName>
        <fullName evidence="2">Uncharacterized protein</fullName>
    </submittedName>
</protein>
<accession>A0A6B0S6X9</accession>
<sequence length="88" mass="10274">MLVERQRRERKAPFSRYALENPEEYCVPRNEFTTNSQKVTEFAASPTIDQRKSRMSGHRNHHNIRRVALETSDSGNFYTQLVNPHSGP</sequence>
<gene>
    <name evidence="2" type="ORF">E5288_WYG019715</name>
</gene>
<feature type="region of interest" description="Disordered" evidence="1">
    <location>
        <begin position="68"/>
        <end position="88"/>
    </location>
</feature>
<evidence type="ECO:0000256" key="1">
    <source>
        <dbReference type="SAM" id="MobiDB-lite"/>
    </source>
</evidence>
<dbReference type="EMBL" id="VBQZ03000191">
    <property type="protein sequence ID" value="MXQ97461.1"/>
    <property type="molecule type" value="Genomic_DNA"/>
</dbReference>
<evidence type="ECO:0000313" key="2">
    <source>
        <dbReference type="EMBL" id="MXQ97461.1"/>
    </source>
</evidence>
<reference evidence="2" key="1">
    <citation type="submission" date="2019-10" db="EMBL/GenBank/DDBJ databases">
        <title>The sequence and de novo assembly of the wild yak genome.</title>
        <authorList>
            <person name="Liu Y."/>
        </authorList>
    </citation>
    <scope>NUCLEOTIDE SEQUENCE [LARGE SCALE GENOMIC DNA]</scope>
    <source>
        <strain evidence="2">WY2019</strain>
    </source>
</reference>
<organism evidence="2 3">
    <name type="scientific">Bos mutus</name>
    <name type="common">wild yak</name>
    <dbReference type="NCBI Taxonomy" id="72004"/>
    <lineage>
        <taxon>Eukaryota</taxon>
        <taxon>Metazoa</taxon>
        <taxon>Chordata</taxon>
        <taxon>Craniata</taxon>
        <taxon>Vertebrata</taxon>
        <taxon>Euteleostomi</taxon>
        <taxon>Mammalia</taxon>
        <taxon>Eutheria</taxon>
        <taxon>Laurasiatheria</taxon>
        <taxon>Artiodactyla</taxon>
        <taxon>Ruminantia</taxon>
        <taxon>Pecora</taxon>
        <taxon>Bovidae</taxon>
        <taxon>Bovinae</taxon>
        <taxon>Bos</taxon>
    </lineage>
</organism>
<name>A0A6B0S6X9_9CETA</name>